<proteinExistence type="predicted"/>
<accession>A0A1A7BHR0</accession>
<evidence type="ECO:0000313" key="2">
    <source>
        <dbReference type="Proteomes" id="UP000092484"/>
    </source>
</evidence>
<dbReference type="RefSeq" id="WP_198157198.1">
    <property type="nucleotide sequence ID" value="NZ_LZYB01000001.1"/>
</dbReference>
<dbReference type="EMBL" id="LZYB01000001">
    <property type="protein sequence ID" value="OBV12019.1"/>
    <property type="molecule type" value="Genomic_DNA"/>
</dbReference>
<dbReference type="AlphaFoldDB" id="A0A1A7BHR0"/>
<sequence length="37" mass="3836">MFALEASNRLFAAAFSLVVSAAFFAYAIIPASPSLVA</sequence>
<reference evidence="1 2" key="1">
    <citation type="submission" date="2016-06" db="EMBL/GenBank/DDBJ databases">
        <title>Genome sequence of Porphyrobacter dokdonensis DSW-74.</title>
        <authorList>
            <person name="Kim J.F."/>
            <person name="Song J.Y."/>
        </authorList>
    </citation>
    <scope>NUCLEOTIDE SEQUENCE [LARGE SCALE GENOMIC DNA]</scope>
    <source>
        <strain evidence="1 2">DSW-74</strain>
    </source>
</reference>
<gene>
    <name evidence="1" type="ORF">I603_0150</name>
</gene>
<protein>
    <recommendedName>
        <fullName evidence="3">Recombination protein F</fullName>
    </recommendedName>
</protein>
<evidence type="ECO:0000313" key="1">
    <source>
        <dbReference type="EMBL" id="OBV12019.1"/>
    </source>
</evidence>
<dbReference type="STRING" id="1300349.I603_0150"/>
<organism evidence="1 2">
    <name type="scientific">Erythrobacter dokdonensis DSW-74</name>
    <dbReference type="NCBI Taxonomy" id="1300349"/>
    <lineage>
        <taxon>Bacteria</taxon>
        <taxon>Pseudomonadati</taxon>
        <taxon>Pseudomonadota</taxon>
        <taxon>Alphaproteobacteria</taxon>
        <taxon>Sphingomonadales</taxon>
        <taxon>Erythrobacteraceae</taxon>
        <taxon>Erythrobacter/Porphyrobacter group</taxon>
        <taxon>Erythrobacter</taxon>
    </lineage>
</organism>
<comment type="caution">
    <text evidence="1">The sequence shown here is derived from an EMBL/GenBank/DDBJ whole genome shotgun (WGS) entry which is preliminary data.</text>
</comment>
<name>A0A1A7BHR0_9SPHN</name>
<dbReference type="Proteomes" id="UP000092484">
    <property type="component" value="Unassembled WGS sequence"/>
</dbReference>
<evidence type="ECO:0008006" key="3">
    <source>
        <dbReference type="Google" id="ProtNLM"/>
    </source>
</evidence>
<keyword evidence="2" id="KW-1185">Reference proteome</keyword>